<sequence>MNHDLAAAAPYGIGIACLTFQTMPPGFTNAEQDIIAIRATADFMTPSTRQTAQTNSPSSRAMIATPHWQASEAGAKVLRRGGNAIEALVAAGAALSVTYPHFCGLGGDAVWLVADEIGNAQTFLGIGQAAAAIPRGDILLRGAASTLTTACLVDSWEKVLAYSADEWGGTERLPALLDDAIALADAGFEVSRSQAFWYEFRRDELEGWPGFTGLFQSGGIQHQPALAQTLKAIARHGTREFYEGALARRIVNGLAEAGSPLSAADLAATRTDVAAPLQQAYRDTILLAPPPPTQGITTLAIMGVLDHLPMANFRPDGPAYYHALVEAVKQAFLDRHAIADPRFAEDASKYLLDPMRLAAKAAAIDPARALPWPQDYRHGDTALLAAVDANGRCASLLQSLYFDWGSGVVVGDTGLLWQNRGAAFSTDPVNPNCIQPGKRPFYTLNPGLALKDGRPHLVYGTQGADGQPQTLSLLLSLLIDHGLDPAAALARPRFLLGRTFSDSRDSLKIEENIGAETVSALAAMGHEISTIDAFSPLGGQAGIIRIGEDGAIDGAHDPRSDGGAILL</sequence>
<proteinExistence type="predicted"/>
<dbReference type="PANTHER" id="PTHR43881">
    <property type="entry name" value="GAMMA-GLUTAMYLTRANSPEPTIDASE (AFU_ORTHOLOGUE AFUA_4G13580)"/>
    <property type="match status" value="1"/>
</dbReference>
<name>A0ABQ0Z2K3_9HYPH</name>
<dbReference type="PRINTS" id="PR01210">
    <property type="entry name" value="GGTRANSPTASE"/>
</dbReference>
<gene>
    <name evidence="1" type="ORF">RsS93_21420</name>
</gene>
<dbReference type="InterPro" id="IPR029055">
    <property type="entry name" value="Ntn_hydrolases_N"/>
</dbReference>
<dbReference type="InterPro" id="IPR043138">
    <property type="entry name" value="GGT_lsub"/>
</dbReference>
<dbReference type="InterPro" id="IPR052896">
    <property type="entry name" value="GGT-like_enzyme"/>
</dbReference>
<evidence type="ECO:0000313" key="1">
    <source>
        <dbReference type="EMBL" id="GES49528.1"/>
    </source>
</evidence>
<dbReference type="Gene3D" id="3.60.20.40">
    <property type="match status" value="1"/>
</dbReference>
<accession>A0ABQ0Z2K3</accession>
<dbReference type="PANTHER" id="PTHR43881:SF5">
    <property type="entry name" value="GAMMA-GLUTAMYLTRANSPEPTIDASE"/>
    <property type="match status" value="1"/>
</dbReference>
<protein>
    <submittedName>
        <fullName evidence="1">Gamma-glutamyltransferase</fullName>
    </submittedName>
</protein>
<dbReference type="Gene3D" id="1.10.246.130">
    <property type="match status" value="1"/>
</dbReference>
<comment type="caution">
    <text evidence="1">The sequence shown here is derived from an EMBL/GenBank/DDBJ whole genome shotgun (WGS) entry which is preliminary data.</text>
</comment>
<dbReference type="SUPFAM" id="SSF56235">
    <property type="entry name" value="N-terminal nucleophile aminohydrolases (Ntn hydrolases)"/>
    <property type="match status" value="1"/>
</dbReference>
<dbReference type="EMBL" id="BLAJ01000002">
    <property type="protein sequence ID" value="GES49528.1"/>
    <property type="molecule type" value="Genomic_DNA"/>
</dbReference>
<keyword evidence="2" id="KW-1185">Reference proteome</keyword>
<dbReference type="Pfam" id="PF01019">
    <property type="entry name" value="G_glu_transpept"/>
    <property type="match status" value="1"/>
</dbReference>
<organism evidence="1 2">
    <name type="scientific">Rhizobium dioscoreae</name>
    <dbReference type="NCBI Taxonomy" id="2653122"/>
    <lineage>
        <taxon>Bacteria</taxon>
        <taxon>Pseudomonadati</taxon>
        <taxon>Pseudomonadota</taxon>
        <taxon>Alphaproteobacteria</taxon>
        <taxon>Hyphomicrobiales</taxon>
        <taxon>Rhizobiaceae</taxon>
        <taxon>Rhizobium/Agrobacterium group</taxon>
        <taxon>Rhizobium</taxon>
    </lineage>
</organism>
<reference evidence="1 2" key="1">
    <citation type="journal article" date="2020" name="Genome Biol. Evol.">
        <title>Rhizobium dioscoreae sp. nov., a plant growth-promoting bacterium isolated from yam (Dioscorea species).</title>
        <authorList>
            <person name="Ouyabe M."/>
            <person name="Tanaka N."/>
            <person name="Shiwa Y."/>
            <person name="Fujita N."/>
            <person name="Kikuno H."/>
            <person name="Babil P."/>
            <person name="Shiwachi H."/>
        </authorList>
    </citation>
    <scope>NUCLEOTIDE SEQUENCE [LARGE SCALE GENOMIC DNA]</scope>
    <source>
        <strain evidence="1 2">S-93</strain>
    </source>
</reference>
<dbReference type="Proteomes" id="UP000390335">
    <property type="component" value="Unassembled WGS sequence"/>
</dbReference>
<dbReference type="InterPro" id="IPR043137">
    <property type="entry name" value="GGT_ssub_C"/>
</dbReference>
<evidence type="ECO:0000313" key="2">
    <source>
        <dbReference type="Proteomes" id="UP000390335"/>
    </source>
</evidence>